<dbReference type="PANTHER" id="PTHR33112">
    <property type="entry name" value="DOMAIN PROTEIN, PUTATIVE-RELATED"/>
    <property type="match status" value="1"/>
</dbReference>
<dbReference type="OrthoDB" id="2958217at2759"/>
<organism evidence="2 3">
    <name type="scientific">Delitschia confertaspora ATCC 74209</name>
    <dbReference type="NCBI Taxonomy" id="1513339"/>
    <lineage>
        <taxon>Eukaryota</taxon>
        <taxon>Fungi</taxon>
        <taxon>Dikarya</taxon>
        <taxon>Ascomycota</taxon>
        <taxon>Pezizomycotina</taxon>
        <taxon>Dothideomycetes</taxon>
        <taxon>Pleosporomycetidae</taxon>
        <taxon>Pleosporales</taxon>
        <taxon>Delitschiaceae</taxon>
        <taxon>Delitschia</taxon>
    </lineage>
</organism>
<comment type="caution">
    <text evidence="2">The sequence shown here is derived from an EMBL/GenBank/DDBJ whole genome shotgun (WGS) entry which is preliminary data.</text>
</comment>
<dbReference type="Pfam" id="PF06985">
    <property type="entry name" value="HET"/>
    <property type="match status" value="1"/>
</dbReference>
<name>A0A9P4JY61_9PLEO</name>
<dbReference type="EMBL" id="ML993850">
    <property type="protein sequence ID" value="KAF2205722.1"/>
    <property type="molecule type" value="Genomic_DNA"/>
</dbReference>
<accession>A0A9P4JY61</accession>
<gene>
    <name evidence="2" type="ORF">GQ43DRAFT_361731</name>
</gene>
<dbReference type="AlphaFoldDB" id="A0A9P4JY61"/>
<feature type="domain" description="Heterokaryon incompatibility" evidence="1">
    <location>
        <begin position="1"/>
        <end position="82"/>
    </location>
</feature>
<sequence>YWFLSHCWEAQRPDFPIPSTTIERLEQFKGEITWTRMPKTLQNTINLVHRLKLRRLWINSLFIIQNDPIDWEYEAGRMASVYPTLLLPPHHRVTLPVDVTLEQKRG</sequence>
<proteinExistence type="predicted"/>
<evidence type="ECO:0000259" key="1">
    <source>
        <dbReference type="Pfam" id="PF06985"/>
    </source>
</evidence>
<protein>
    <recommendedName>
        <fullName evidence="1">Heterokaryon incompatibility domain-containing protein</fullName>
    </recommendedName>
</protein>
<keyword evidence="3" id="KW-1185">Reference proteome</keyword>
<evidence type="ECO:0000313" key="2">
    <source>
        <dbReference type="EMBL" id="KAF2205722.1"/>
    </source>
</evidence>
<dbReference type="PANTHER" id="PTHR33112:SF16">
    <property type="entry name" value="HETEROKARYON INCOMPATIBILITY DOMAIN-CONTAINING PROTEIN"/>
    <property type="match status" value="1"/>
</dbReference>
<evidence type="ECO:0000313" key="3">
    <source>
        <dbReference type="Proteomes" id="UP000799536"/>
    </source>
</evidence>
<dbReference type="Proteomes" id="UP000799536">
    <property type="component" value="Unassembled WGS sequence"/>
</dbReference>
<feature type="non-terminal residue" evidence="2">
    <location>
        <position position="1"/>
    </location>
</feature>
<dbReference type="InterPro" id="IPR010730">
    <property type="entry name" value="HET"/>
</dbReference>
<reference evidence="2" key="1">
    <citation type="journal article" date="2020" name="Stud. Mycol.">
        <title>101 Dothideomycetes genomes: a test case for predicting lifestyles and emergence of pathogens.</title>
        <authorList>
            <person name="Haridas S."/>
            <person name="Albert R."/>
            <person name="Binder M."/>
            <person name="Bloem J."/>
            <person name="Labutti K."/>
            <person name="Salamov A."/>
            <person name="Andreopoulos B."/>
            <person name="Baker S."/>
            <person name="Barry K."/>
            <person name="Bills G."/>
            <person name="Bluhm B."/>
            <person name="Cannon C."/>
            <person name="Castanera R."/>
            <person name="Culley D."/>
            <person name="Daum C."/>
            <person name="Ezra D."/>
            <person name="Gonzalez J."/>
            <person name="Henrissat B."/>
            <person name="Kuo A."/>
            <person name="Liang C."/>
            <person name="Lipzen A."/>
            <person name="Lutzoni F."/>
            <person name="Magnuson J."/>
            <person name="Mondo S."/>
            <person name="Nolan M."/>
            <person name="Ohm R."/>
            <person name="Pangilinan J."/>
            <person name="Park H.-J."/>
            <person name="Ramirez L."/>
            <person name="Alfaro M."/>
            <person name="Sun H."/>
            <person name="Tritt A."/>
            <person name="Yoshinaga Y."/>
            <person name="Zwiers L.-H."/>
            <person name="Turgeon B."/>
            <person name="Goodwin S."/>
            <person name="Spatafora J."/>
            <person name="Crous P."/>
            <person name="Grigoriev I."/>
        </authorList>
    </citation>
    <scope>NUCLEOTIDE SEQUENCE</scope>
    <source>
        <strain evidence="2">ATCC 74209</strain>
    </source>
</reference>